<feature type="domain" description="Peptidase C14 caspase" evidence="2">
    <location>
        <begin position="915"/>
        <end position="1146"/>
    </location>
</feature>
<evidence type="ECO:0000313" key="3">
    <source>
        <dbReference type="EMBL" id="WRQ87132.1"/>
    </source>
</evidence>
<dbReference type="SUPFAM" id="SSF52129">
    <property type="entry name" value="Caspase-like"/>
    <property type="match status" value="1"/>
</dbReference>
<dbReference type="EMBL" id="CP139781">
    <property type="protein sequence ID" value="WRQ87132.1"/>
    <property type="molecule type" value="Genomic_DNA"/>
</dbReference>
<protein>
    <submittedName>
        <fullName evidence="3">Caspase family protein</fullName>
    </submittedName>
</protein>
<dbReference type="Proteomes" id="UP000738431">
    <property type="component" value="Chromosome"/>
</dbReference>
<dbReference type="Gene3D" id="3.40.50.1460">
    <property type="match status" value="1"/>
</dbReference>
<dbReference type="InterPro" id="IPR011600">
    <property type="entry name" value="Pept_C14_caspase"/>
</dbReference>
<name>A0ABZ1C5X4_9BACT</name>
<dbReference type="InterPro" id="IPR029030">
    <property type="entry name" value="Caspase-like_dom_sf"/>
</dbReference>
<evidence type="ECO:0000256" key="1">
    <source>
        <dbReference type="SAM" id="SignalP"/>
    </source>
</evidence>
<dbReference type="Pfam" id="PF00656">
    <property type="entry name" value="Peptidase_C14"/>
    <property type="match status" value="1"/>
</dbReference>
<feature type="signal peptide" evidence="1">
    <location>
        <begin position="1"/>
        <end position="45"/>
    </location>
</feature>
<gene>
    <name evidence="3" type="ORF">K1X11_020155</name>
</gene>
<dbReference type="RefSeq" id="WP_221029455.1">
    <property type="nucleotide sequence ID" value="NZ_CP139781.1"/>
</dbReference>
<keyword evidence="4" id="KW-1185">Reference proteome</keyword>
<reference evidence="3 4" key="1">
    <citation type="submission" date="2023-12" db="EMBL/GenBank/DDBJ databases">
        <title>Description of an unclassified Opitutus bacterium of Verrucomicrobiota.</title>
        <authorList>
            <person name="Zhang D.-F."/>
        </authorList>
    </citation>
    <scope>NUCLEOTIDE SEQUENCE [LARGE SCALE GENOMIC DNA]</scope>
    <source>
        <strain evidence="3 4">WL0086</strain>
    </source>
</reference>
<accession>A0ABZ1C5X4</accession>
<keyword evidence="1" id="KW-0732">Signal</keyword>
<organism evidence="3 4">
    <name type="scientific">Actomonas aquatica</name>
    <dbReference type="NCBI Taxonomy" id="2866162"/>
    <lineage>
        <taxon>Bacteria</taxon>
        <taxon>Pseudomonadati</taxon>
        <taxon>Verrucomicrobiota</taxon>
        <taxon>Opitutia</taxon>
        <taxon>Opitutales</taxon>
        <taxon>Opitutaceae</taxon>
        <taxon>Actomonas</taxon>
    </lineage>
</organism>
<evidence type="ECO:0000259" key="2">
    <source>
        <dbReference type="Pfam" id="PF00656"/>
    </source>
</evidence>
<dbReference type="SUPFAM" id="SSF82171">
    <property type="entry name" value="DPP6 N-terminal domain-like"/>
    <property type="match status" value="1"/>
</dbReference>
<evidence type="ECO:0000313" key="4">
    <source>
        <dbReference type="Proteomes" id="UP000738431"/>
    </source>
</evidence>
<dbReference type="InterPro" id="IPR015943">
    <property type="entry name" value="WD40/YVTN_repeat-like_dom_sf"/>
</dbReference>
<feature type="chain" id="PRO_5045584918" evidence="1">
    <location>
        <begin position="46"/>
        <end position="1162"/>
    </location>
</feature>
<proteinExistence type="predicted"/>
<sequence>MTPYPRQDRPAVSTTAGLPRFARCLRLSFLVGCCISLTAAATATAAELPFGHWTDGSHAVDTGPAAELLPVSDQDSLILHDRQTLEPRFILRDGSAPVMFAPDGQSLLTQGNRLQRVDLTTGAATTLGPKDFYAQFFYQPQRDQLLSIVGAPNLWLPTSLQIRRLDLATAAADAPAAVTVLDEIKPIGLTAIAFIAALPARQPDHALLVLRDLAETGDPYDPRRFGDFHFVDLDLNTGHTTPVSSLTPPDDRFELSADILHWTSADRTLLHAASYPYEAYHLIDPYAGKITRSLAVPNVTWDTSDPRHVVATRRVEENGSTQHFRDYLEPGTLKTIRNVPIADASDYPEFPYLANLPSPRELLTPWDAPITFVKTRASYDQPYTLQRIDTATGEVLATFDGAGKSVFNYSGFAFHPSKPEFFAHTGDGDVHFFRFTSSGLQRQIRGSSATSMRYTPDGESLLSTEDYEAPISTSPASTFPFEPTFTYQPQYSRSALPEYEKNLTLSPSHTWLIRQTSTLATLYRFGAAEIAADLPSSPRDQPVTYAFSPDESQLLRLEIEEDTDYDTGEVFSPASLSLLSLERYLTDGYDPDSATLNLPHGQVRFLQWSPDGRILLLDLTSADLLVYSAADLSAPPQPLPLSGLEPTDLTGPSLAVIPDVAPDRVALLIPHGLALLHLTADDAHAQIVATPNPVHTVHQLGDGRHLVAKLANGTLAFIDLSATASSPRIAGFLEFYNDGADYLFRTPGGLFDATPALQADGVMLRGFVPVRLTQIMGQAYTPDLFTRLFAGLPVDDTPLADVILPPTVTLSGRITAANALRAQLQLRADSKVEDIAELRLFQNDKLVATVPPSYARGANQDIELDLDLVPANTFRLVAVTTSGLESLPSEVTLHPPEAALRRAAAAERPAQLHLLVIGVNEYRNPEYNLNFAEADAAGILRQLTAANRDLFAEIKSTHLVSTEATHDGILAAFSRIQADARPQDAFIFYFAGHGVMAKEDRQFYLVPHDVTRIYGASQSLSANGISADTLRQLSASIAARKQLFILDACNSGGALETFAQRGASQEKALAQLARATGTHWITAASADQFATEFADLGHGAFTHTLLEALNGRADTGDKRVTVNELKAFLESELPAVSQRHKGAPQYPSSYGYGQDFPIALLP</sequence>
<dbReference type="Gene3D" id="2.130.10.10">
    <property type="entry name" value="YVTN repeat-like/Quinoprotein amine dehydrogenase"/>
    <property type="match status" value="1"/>
</dbReference>